<dbReference type="Gene3D" id="3.40.50.10610">
    <property type="entry name" value="ABC-type transport auxiliary lipoprotein component"/>
    <property type="match status" value="1"/>
</dbReference>
<dbReference type="InterPro" id="IPR005534">
    <property type="entry name" value="Curli_assmbl/transp-comp_CsgG"/>
</dbReference>
<accession>A0ABV6Z4B5</accession>
<dbReference type="InterPro" id="IPR011460">
    <property type="entry name" value="Lcl_C"/>
</dbReference>
<evidence type="ECO:0000259" key="2">
    <source>
        <dbReference type="Pfam" id="PF07603"/>
    </source>
</evidence>
<comment type="caution">
    <text evidence="3">The sequence shown here is derived from an EMBL/GenBank/DDBJ whole genome shotgun (WGS) entry which is preliminary data.</text>
</comment>
<keyword evidence="1" id="KW-0732">Signal</keyword>
<evidence type="ECO:0000256" key="1">
    <source>
        <dbReference type="SAM" id="SignalP"/>
    </source>
</evidence>
<feature type="chain" id="PRO_5045651988" evidence="1">
    <location>
        <begin position="21"/>
        <end position="313"/>
    </location>
</feature>
<gene>
    <name evidence="3" type="ORF">ACFL27_23930</name>
</gene>
<evidence type="ECO:0000313" key="4">
    <source>
        <dbReference type="Proteomes" id="UP001594351"/>
    </source>
</evidence>
<reference evidence="3 4" key="1">
    <citation type="submission" date="2024-09" db="EMBL/GenBank/DDBJ databases">
        <title>Laminarin stimulates single cell rates of sulfate reduction while oxygen inhibits transcriptomic activity in coastal marine sediment.</title>
        <authorList>
            <person name="Lindsay M."/>
            <person name="Orcutt B."/>
            <person name="Emerson D."/>
            <person name="Stepanauskas R."/>
            <person name="D'Angelo T."/>
        </authorList>
    </citation>
    <scope>NUCLEOTIDE SEQUENCE [LARGE SCALE GENOMIC DNA]</scope>
    <source>
        <strain evidence="3">SAG AM-311-K15</strain>
    </source>
</reference>
<dbReference type="Proteomes" id="UP001594351">
    <property type="component" value="Unassembled WGS sequence"/>
</dbReference>
<organism evidence="3 4">
    <name type="scientific">candidate division CSSED10-310 bacterium</name>
    <dbReference type="NCBI Taxonomy" id="2855610"/>
    <lineage>
        <taxon>Bacteria</taxon>
        <taxon>Bacteria division CSSED10-310</taxon>
    </lineage>
</organism>
<sequence length="313" mass="34977">MMKRLYLIISILVVASPGLAKTQIAVVELKPSESIRQETAQVLTDILRSALFDTGKFDVINREDMQDLLKEAQFQESVYCDKTSCIVQMGKYLGVPKMVAGKIGKLGTKFVITLKLIDISTARNDKIVNEKCACPVEELDQSIAKAAEKLAGSAPLQPTISVPQPTPKRETKRFEHFIDNGDGTVTDTKTGLMWTKKDSWNVTGGCVTYSESISYVRQLSTGGFSNWRIPTINELRTLYDQKYSVISSYKGKKVHYPPVFESMGASRHWSSDGGSKWVQSLSFSNGRKYQNQRPTKCTKSFYVSVRAVRRAGF</sequence>
<feature type="domain" description="Lcl C-terminal" evidence="2">
    <location>
        <begin position="183"/>
        <end position="309"/>
    </location>
</feature>
<proteinExistence type="predicted"/>
<dbReference type="Pfam" id="PF07603">
    <property type="entry name" value="Lcl_C"/>
    <property type="match status" value="1"/>
</dbReference>
<evidence type="ECO:0000313" key="3">
    <source>
        <dbReference type="EMBL" id="MFC1853259.1"/>
    </source>
</evidence>
<feature type="signal peptide" evidence="1">
    <location>
        <begin position="1"/>
        <end position="20"/>
    </location>
</feature>
<dbReference type="EMBL" id="JBHPBY010000458">
    <property type="protein sequence ID" value="MFC1853259.1"/>
    <property type="molecule type" value="Genomic_DNA"/>
</dbReference>
<protein>
    <submittedName>
        <fullName evidence="3">DUF1566 domain-containing protein</fullName>
    </submittedName>
</protein>
<dbReference type="SUPFAM" id="SSF52964">
    <property type="entry name" value="TolB, N-terminal domain"/>
    <property type="match status" value="1"/>
</dbReference>
<name>A0ABV6Z4B5_UNCC1</name>
<keyword evidence="4" id="KW-1185">Reference proteome</keyword>
<dbReference type="Pfam" id="PF03783">
    <property type="entry name" value="CsgG"/>
    <property type="match status" value="1"/>
</dbReference>